<gene>
    <name evidence="4" type="ORF">Q8F55_001850</name>
</gene>
<dbReference type="EMBL" id="JBBXJM010000002">
    <property type="protein sequence ID" value="KAL1410907.1"/>
    <property type="molecule type" value="Genomic_DNA"/>
</dbReference>
<dbReference type="PANTHER" id="PTHR11839:SF1">
    <property type="entry name" value="ADP-SUGAR PYROPHOSPHATASE"/>
    <property type="match status" value="1"/>
</dbReference>
<name>A0ABR3Q8E5_9TREE</name>
<dbReference type="PROSITE" id="PS00893">
    <property type="entry name" value="NUDIX_BOX"/>
    <property type="match status" value="1"/>
</dbReference>
<reference evidence="4 5" key="1">
    <citation type="submission" date="2023-08" db="EMBL/GenBank/DDBJ databases">
        <title>Annotated Genome Sequence of Vanrija albida AlHP1.</title>
        <authorList>
            <person name="Herzog R."/>
        </authorList>
    </citation>
    <scope>NUCLEOTIDE SEQUENCE [LARGE SCALE GENOMIC DNA]</scope>
    <source>
        <strain evidence="4 5">AlHP1</strain>
    </source>
</reference>
<evidence type="ECO:0000313" key="5">
    <source>
        <dbReference type="Proteomes" id="UP001565368"/>
    </source>
</evidence>
<organism evidence="4 5">
    <name type="scientific">Vanrija albida</name>
    <dbReference type="NCBI Taxonomy" id="181172"/>
    <lineage>
        <taxon>Eukaryota</taxon>
        <taxon>Fungi</taxon>
        <taxon>Dikarya</taxon>
        <taxon>Basidiomycota</taxon>
        <taxon>Agaricomycotina</taxon>
        <taxon>Tremellomycetes</taxon>
        <taxon>Trichosporonales</taxon>
        <taxon>Trichosporonaceae</taxon>
        <taxon>Vanrija</taxon>
    </lineage>
</organism>
<dbReference type="InterPro" id="IPR015797">
    <property type="entry name" value="NUDIX_hydrolase-like_dom_sf"/>
</dbReference>
<dbReference type="Proteomes" id="UP001565368">
    <property type="component" value="Unassembled WGS sequence"/>
</dbReference>
<proteinExistence type="predicted"/>
<dbReference type="Gene3D" id="3.90.79.10">
    <property type="entry name" value="Nucleoside Triphosphate Pyrophosphohydrolase"/>
    <property type="match status" value="1"/>
</dbReference>
<evidence type="ECO:0000256" key="1">
    <source>
        <dbReference type="ARBA" id="ARBA00022801"/>
    </source>
</evidence>
<feature type="region of interest" description="Disordered" evidence="2">
    <location>
        <begin position="1"/>
        <end position="24"/>
    </location>
</feature>
<dbReference type="RefSeq" id="XP_069210851.1">
    <property type="nucleotide sequence ID" value="XM_069350465.1"/>
</dbReference>
<dbReference type="PANTHER" id="PTHR11839">
    <property type="entry name" value="UDP/ADP-SUGAR PYROPHOSPHATASE"/>
    <property type="match status" value="1"/>
</dbReference>
<sequence>MSSSAATSPAAPATPATGQQDPEILAVDDYKTDARWLKLQRIKWRDQEGKERFWEVANRTTRSKGGVDSCHILALVHRPSQGACVVLIEQYRPPAGAVVVEFPAGLIDEGEAPATTALRELHEETGYVGPGVSVRSVSPVLVKDPGMSGANCHLVTVDVKLGPDAPDPVPKLEPGEHIVTRLVPVQHLASVLRDYEKRGFAIDALVSSVALGISLGGVI</sequence>
<dbReference type="PROSITE" id="PS51462">
    <property type="entry name" value="NUDIX"/>
    <property type="match status" value="1"/>
</dbReference>
<dbReference type="InterPro" id="IPR000086">
    <property type="entry name" value="NUDIX_hydrolase_dom"/>
</dbReference>
<evidence type="ECO:0000256" key="2">
    <source>
        <dbReference type="SAM" id="MobiDB-lite"/>
    </source>
</evidence>
<feature type="domain" description="Nudix hydrolase" evidence="3">
    <location>
        <begin position="65"/>
        <end position="206"/>
    </location>
</feature>
<dbReference type="Pfam" id="PF00293">
    <property type="entry name" value="NUDIX"/>
    <property type="match status" value="1"/>
</dbReference>
<dbReference type="InterPro" id="IPR020084">
    <property type="entry name" value="NUDIX_hydrolase_CS"/>
</dbReference>
<comment type="caution">
    <text evidence="4">The sequence shown here is derived from an EMBL/GenBank/DDBJ whole genome shotgun (WGS) entry which is preliminary data.</text>
</comment>
<protein>
    <recommendedName>
        <fullName evidence="3">Nudix hydrolase domain-containing protein</fullName>
    </recommendedName>
</protein>
<evidence type="ECO:0000259" key="3">
    <source>
        <dbReference type="PROSITE" id="PS51462"/>
    </source>
</evidence>
<dbReference type="SUPFAM" id="SSF55811">
    <property type="entry name" value="Nudix"/>
    <property type="match status" value="1"/>
</dbReference>
<accession>A0ABR3Q8E5</accession>
<dbReference type="CDD" id="cd18888">
    <property type="entry name" value="NUDIX_ADPRase_Nudt5"/>
    <property type="match status" value="1"/>
</dbReference>
<keyword evidence="1" id="KW-0378">Hydrolase</keyword>
<keyword evidence="5" id="KW-1185">Reference proteome</keyword>
<feature type="compositionally biased region" description="Low complexity" evidence="2">
    <location>
        <begin position="1"/>
        <end position="17"/>
    </location>
</feature>
<evidence type="ECO:0000313" key="4">
    <source>
        <dbReference type="EMBL" id="KAL1410907.1"/>
    </source>
</evidence>
<dbReference type="GeneID" id="95982893"/>